<name>A0A0A8YS22_ARUDO</name>
<dbReference type="EMBL" id="GBRH01272738">
    <property type="protein sequence ID" value="JAD25157.1"/>
    <property type="molecule type" value="Transcribed_RNA"/>
</dbReference>
<proteinExistence type="predicted"/>
<reference evidence="1" key="1">
    <citation type="submission" date="2014-09" db="EMBL/GenBank/DDBJ databases">
        <authorList>
            <person name="Magalhaes I.L.F."/>
            <person name="Oliveira U."/>
            <person name="Santos F.R."/>
            <person name="Vidigal T.H.D.A."/>
            <person name="Brescovit A.D."/>
            <person name="Santos A.J."/>
        </authorList>
    </citation>
    <scope>NUCLEOTIDE SEQUENCE</scope>
    <source>
        <tissue evidence="1">Shoot tissue taken approximately 20 cm above the soil surface</tissue>
    </source>
</reference>
<accession>A0A0A8YS22</accession>
<sequence length="33" mass="4167">MTNNRIIIFARQHFEQEFDFITQQWQHLKITEC</sequence>
<reference evidence="1" key="2">
    <citation type="journal article" date="2015" name="Data Brief">
        <title>Shoot transcriptome of the giant reed, Arundo donax.</title>
        <authorList>
            <person name="Barrero R.A."/>
            <person name="Guerrero F.D."/>
            <person name="Moolhuijzen P."/>
            <person name="Goolsby J.A."/>
            <person name="Tidwell J."/>
            <person name="Bellgard S.E."/>
            <person name="Bellgard M.I."/>
        </authorList>
    </citation>
    <scope>NUCLEOTIDE SEQUENCE</scope>
    <source>
        <tissue evidence="1">Shoot tissue taken approximately 20 cm above the soil surface</tissue>
    </source>
</reference>
<evidence type="ECO:0000313" key="1">
    <source>
        <dbReference type="EMBL" id="JAD25157.1"/>
    </source>
</evidence>
<dbReference type="AlphaFoldDB" id="A0A0A8YS22"/>
<protein>
    <submittedName>
        <fullName evidence="1">Uncharacterized protein</fullName>
    </submittedName>
</protein>
<organism evidence="1">
    <name type="scientific">Arundo donax</name>
    <name type="common">Giant reed</name>
    <name type="synonym">Donax arundinaceus</name>
    <dbReference type="NCBI Taxonomy" id="35708"/>
    <lineage>
        <taxon>Eukaryota</taxon>
        <taxon>Viridiplantae</taxon>
        <taxon>Streptophyta</taxon>
        <taxon>Embryophyta</taxon>
        <taxon>Tracheophyta</taxon>
        <taxon>Spermatophyta</taxon>
        <taxon>Magnoliopsida</taxon>
        <taxon>Liliopsida</taxon>
        <taxon>Poales</taxon>
        <taxon>Poaceae</taxon>
        <taxon>PACMAD clade</taxon>
        <taxon>Arundinoideae</taxon>
        <taxon>Arundineae</taxon>
        <taxon>Arundo</taxon>
    </lineage>
</organism>